<keyword evidence="1" id="KW-0472">Membrane</keyword>
<feature type="transmembrane region" description="Helical" evidence="1">
    <location>
        <begin position="36"/>
        <end position="62"/>
    </location>
</feature>
<reference evidence="2 3" key="1">
    <citation type="submission" date="2018-08" db="EMBL/GenBank/DDBJ databases">
        <title>Genomic Encyclopedia of Archaeal and Bacterial Type Strains, Phase II (KMG-II): from individual species to whole genera.</title>
        <authorList>
            <person name="Goeker M."/>
        </authorList>
    </citation>
    <scope>NUCLEOTIDE SEQUENCE [LARGE SCALE GENOMIC DNA]</scope>
    <source>
        <strain evidence="2 3">ATCC 27112</strain>
    </source>
</reference>
<comment type="caution">
    <text evidence="2">The sequence shown here is derived from an EMBL/GenBank/DDBJ whole genome shotgun (WGS) entry which is preliminary data.</text>
</comment>
<protein>
    <submittedName>
        <fullName evidence="2">Uncharacterized protein</fullName>
    </submittedName>
</protein>
<sequence>MVIYLLVTYIWSMIFNGLFIWHVVHSKRKEEPWSRPMLVLNIFFSLLWILPLLWCIAILIALSSGGGLVSM</sequence>
<dbReference type="InParanoid" id="A0A397S2G3"/>
<evidence type="ECO:0000256" key="1">
    <source>
        <dbReference type="SAM" id="Phobius"/>
    </source>
</evidence>
<feature type="transmembrane region" description="Helical" evidence="1">
    <location>
        <begin position="6"/>
        <end position="24"/>
    </location>
</feature>
<gene>
    <name evidence="2" type="ORF">EI71_00459</name>
</gene>
<proteinExistence type="predicted"/>
<organism evidence="2 3">
    <name type="scientific">Anaeroplasma bactoclasticum</name>
    <dbReference type="NCBI Taxonomy" id="2088"/>
    <lineage>
        <taxon>Bacteria</taxon>
        <taxon>Bacillati</taxon>
        <taxon>Mycoplasmatota</taxon>
        <taxon>Mollicutes</taxon>
        <taxon>Anaeroplasmatales</taxon>
        <taxon>Anaeroplasmataceae</taxon>
        <taxon>Anaeroplasma</taxon>
    </lineage>
</organism>
<evidence type="ECO:0000313" key="2">
    <source>
        <dbReference type="EMBL" id="RIA78147.1"/>
    </source>
</evidence>
<name>A0A397S2G3_9MOLU</name>
<keyword evidence="1" id="KW-1133">Transmembrane helix</keyword>
<dbReference type="EMBL" id="QXEV01000003">
    <property type="protein sequence ID" value="RIA78147.1"/>
    <property type="molecule type" value="Genomic_DNA"/>
</dbReference>
<dbReference type="AlphaFoldDB" id="A0A397S2G3"/>
<evidence type="ECO:0000313" key="3">
    <source>
        <dbReference type="Proteomes" id="UP000266506"/>
    </source>
</evidence>
<dbReference type="Proteomes" id="UP000266506">
    <property type="component" value="Unassembled WGS sequence"/>
</dbReference>
<dbReference type="RefSeq" id="WP_147387546.1">
    <property type="nucleotide sequence ID" value="NZ_QXEV01000003.1"/>
</dbReference>
<accession>A0A397S2G3</accession>
<keyword evidence="3" id="KW-1185">Reference proteome</keyword>
<keyword evidence="1" id="KW-0812">Transmembrane</keyword>